<reference evidence="2 3" key="2">
    <citation type="journal article" date="2017" name="Nature">
        <title>The Apostasia genome and the evolution of orchids.</title>
        <authorList>
            <person name="Zhang G.Q."/>
            <person name="Liu K.W."/>
            <person name="Li Z."/>
            <person name="Lohaus R."/>
            <person name="Hsiao Y.Y."/>
            <person name="Niu S.C."/>
            <person name="Wang J.Y."/>
            <person name="Lin Y.C."/>
            <person name="Xu Q."/>
            <person name="Chen L.J."/>
            <person name="Yoshida K."/>
            <person name="Fujiwara S."/>
            <person name="Wang Z.W."/>
            <person name="Zhang Y.Q."/>
            <person name="Mitsuda N."/>
            <person name="Wang M."/>
            <person name="Liu G.H."/>
            <person name="Pecoraro L."/>
            <person name="Huang H.X."/>
            <person name="Xiao X.J."/>
            <person name="Lin M."/>
            <person name="Wu X.Y."/>
            <person name="Wu W.L."/>
            <person name="Chen Y.Y."/>
            <person name="Chang S.B."/>
            <person name="Sakamoto S."/>
            <person name="Ohme-Takagi M."/>
            <person name="Yagi M."/>
            <person name="Zeng S.J."/>
            <person name="Shen C.Y."/>
            <person name="Yeh C.M."/>
            <person name="Luo Y.B."/>
            <person name="Tsai W.C."/>
            <person name="Van de Peer Y."/>
            <person name="Liu Z.J."/>
        </authorList>
    </citation>
    <scope>NUCLEOTIDE SEQUENCE [LARGE SCALE GENOMIC DNA]</scope>
    <source>
        <tissue evidence="2">The whole plant</tissue>
    </source>
</reference>
<proteinExistence type="predicted"/>
<protein>
    <submittedName>
        <fullName evidence="2">Uncharacterized protein</fullName>
    </submittedName>
</protein>
<dbReference type="EMBL" id="KZ502888">
    <property type="protein sequence ID" value="PKU71108.1"/>
    <property type="molecule type" value="Genomic_DNA"/>
</dbReference>
<evidence type="ECO:0000256" key="1">
    <source>
        <dbReference type="SAM" id="Phobius"/>
    </source>
</evidence>
<dbReference type="Proteomes" id="UP000233837">
    <property type="component" value="Unassembled WGS sequence"/>
</dbReference>
<keyword evidence="1" id="KW-0472">Membrane</keyword>
<evidence type="ECO:0000313" key="2">
    <source>
        <dbReference type="EMBL" id="PKU71108.1"/>
    </source>
</evidence>
<evidence type="ECO:0000313" key="3">
    <source>
        <dbReference type="Proteomes" id="UP000233837"/>
    </source>
</evidence>
<name>A0A2I0W613_9ASPA</name>
<feature type="transmembrane region" description="Helical" evidence="1">
    <location>
        <begin position="72"/>
        <end position="96"/>
    </location>
</feature>
<sequence>MLLLCFTGPDVPSCTACYFGYVWSMMKLPKQAPWTASGQPGISLFEFNILSPDINAWEPLLYLDLRATQHRLLTGFLAFCSLGFLLRRLICLYVVWEALFSLKHCFWFSSWADGFTSFFVPLPLFGYFTVFVVFGGIVGV</sequence>
<keyword evidence="1" id="KW-1133">Transmembrane helix</keyword>
<reference evidence="2 3" key="1">
    <citation type="journal article" date="2016" name="Sci. Rep.">
        <title>The Dendrobium catenatum Lindl. genome sequence provides insights into polysaccharide synthase, floral development and adaptive evolution.</title>
        <authorList>
            <person name="Zhang G.Q."/>
            <person name="Xu Q."/>
            <person name="Bian C."/>
            <person name="Tsai W.C."/>
            <person name="Yeh C.M."/>
            <person name="Liu K.W."/>
            <person name="Yoshida K."/>
            <person name="Zhang L.S."/>
            <person name="Chang S.B."/>
            <person name="Chen F."/>
            <person name="Shi Y."/>
            <person name="Su Y.Y."/>
            <person name="Zhang Y.Q."/>
            <person name="Chen L.J."/>
            <person name="Yin Y."/>
            <person name="Lin M."/>
            <person name="Huang H."/>
            <person name="Deng H."/>
            <person name="Wang Z.W."/>
            <person name="Zhu S.L."/>
            <person name="Zhao X."/>
            <person name="Deng C."/>
            <person name="Niu S.C."/>
            <person name="Huang J."/>
            <person name="Wang M."/>
            <person name="Liu G.H."/>
            <person name="Yang H.J."/>
            <person name="Xiao X.J."/>
            <person name="Hsiao Y.Y."/>
            <person name="Wu W.L."/>
            <person name="Chen Y.Y."/>
            <person name="Mitsuda N."/>
            <person name="Ohme-Takagi M."/>
            <person name="Luo Y.B."/>
            <person name="Van de Peer Y."/>
            <person name="Liu Z.J."/>
        </authorList>
    </citation>
    <scope>NUCLEOTIDE SEQUENCE [LARGE SCALE GENOMIC DNA]</scope>
    <source>
        <tissue evidence="2">The whole plant</tissue>
    </source>
</reference>
<accession>A0A2I0W613</accession>
<feature type="transmembrane region" description="Helical" evidence="1">
    <location>
        <begin position="116"/>
        <end position="138"/>
    </location>
</feature>
<gene>
    <name evidence="2" type="ORF">MA16_Dca011549</name>
</gene>
<keyword evidence="1" id="KW-0812">Transmembrane</keyword>
<organism evidence="2 3">
    <name type="scientific">Dendrobium catenatum</name>
    <dbReference type="NCBI Taxonomy" id="906689"/>
    <lineage>
        <taxon>Eukaryota</taxon>
        <taxon>Viridiplantae</taxon>
        <taxon>Streptophyta</taxon>
        <taxon>Embryophyta</taxon>
        <taxon>Tracheophyta</taxon>
        <taxon>Spermatophyta</taxon>
        <taxon>Magnoliopsida</taxon>
        <taxon>Liliopsida</taxon>
        <taxon>Asparagales</taxon>
        <taxon>Orchidaceae</taxon>
        <taxon>Epidendroideae</taxon>
        <taxon>Malaxideae</taxon>
        <taxon>Dendrobiinae</taxon>
        <taxon>Dendrobium</taxon>
    </lineage>
</organism>
<keyword evidence="3" id="KW-1185">Reference proteome</keyword>
<dbReference type="AlphaFoldDB" id="A0A2I0W613"/>